<accession>A0A6J4WNE0</accession>
<evidence type="ECO:0000313" key="1">
    <source>
        <dbReference type="EMBL" id="CAB0621757.1"/>
    </source>
</evidence>
<dbReference type="AlphaFoldDB" id="A0A6J4WNE0"/>
<reference evidence="1 2" key="1">
    <citation type="submission" date="2020-02" db="EMBL/GenBank/DDBJ databases">
        <authorList>
            <person name="Brisse S."/>
        </authorList>
    </citation>
    <scope>NUCLEOTIDE SEQUENCE [LARGE SCALE GENOMIC DNA]</scope>
    <source>
        <strain evidence="1">CIP107547</strain>
    </source>
</reference>
<dbReference type="Proteomes" id="UP000480222">
    <property type="component" value="Unassembled WGS sequence"/>
</dbReference>
<dbReference type="EMBL" id="CADDAV010000031">
    <property type="protein sequence ID" value="CAB0621757.1"/>
    <property type="molecule type" value="Genomic_DNA"/>
</dbReference>
<sequence length="58" mass="6700">MKATIVRRCAHHWCYFCEIFISFAIFGSDNVKIIAIIFAIILHTSIAFFWPAHLSQSL</sequence>
<dbReference type="OMA" id="AIFCEIF"/>
<evidence type="ECO:0000313" key="2">
    <source>
        <dbReference type="Proteomes" id="UP000480222"/>
    </source>
</evidence>
<proteinExistence type="predicted"/>
<gene>
    <name evidence="1" type="ORF">CIP107547_02306</name>
</gene>
<name>A0A6J4WNE0_CORDP</name>
<organism evidence="1 2">
    <name type="scientific">Corynebacterium diphtheriae</name>
    <dbReference type="NCBI Taxonomy" id="1717"/>
    <lineage>
        <taxon>Bacteria</taxon>
        <taxon>Bacillati</taxon>
        <taxon>Actinomycetota</taxon>
        <taxon>Actinomycetes</taxon>
        <taxon>Mycobacteriales</taxon>
        <taxon>Corynebacteriaceae</taxon>
        <taxon>Corynebacterium</taxon>
    </lineage>
</organism>
<comment type="caution">
    <text evidence="1">The sequence shown here is derived from an EMBL/GenBank/DDBJ whole genome shotgun (WGS) entry which is preliminary data.</text>
</comment>
<protein>
    <submittedName>
        <fullName evidence="1">Uncharacterized protein</fullName>
    </submittedName>
</protein>